<dbReference type="Gene3D" id="2.60.210.10">
    <property type="entry name" value="Apoptosis, Tumor Necrosis Factor Receptor Associated Protein 2, Chain A"/>
    <property type="match status" value="1"/>
</dbReference>
<dbReference type="Pfam" id="PF00651">
    <property type="entry name" value="BTB"/>
    <property type="match status" value="1"/>
</dbReference>
<dbReference type="Proteomes" id="UP001497457">
    <property type="component" value="Chromosome 31b"/>
</dbReference>
<dbReference type="EMBL" id="OZ075141">
    <property type="protein sequence ID" value="CAL5029576.1"/>
    <property type="molecule type" value="Genomic_DNA"/>
</dbReference>
<name>A0ABC9D1H3_9POAL</name>
<dbReference type="SUPFAM" id="SSF49599">
    <property type="entry name" value="TRAF domain-like"/>
    <property type="match status" value="1"/>
</dbReference>
<sequence length="385" mass="43616">MASPAATTAPSCPDATSATASMASDGYHVLRIDGYSRTFNESSGVPRFQSGPFRAGGRTWRIGYYPNGTYLDNNDFIAVYLFLADDSVAEPVKIAFEFSILGPYQEPLEELPSRGWLEYTFSAPGSSYGYEEFVTRKTLLKVQDLCDYDCLTVKVELRIVVEDTIIMLPPSDTHDHLGYLLSRNKEHTDVEFRVGQETFAAHRLLLEARSPMFTAKLPGRNNKEHKTTTVVQIDDMEPRVFKAMLSFIYTDSWPKMEGEQESAIHLQRLFVAADQYGLQRLKLMCESRLCNLIDSYSSMEDILYLAEKHQSSAALKEACFDYIGSTAALLPIREEFLRVRENQKLRFDRLVSLCSTITKDQISNVFENDWSSNSIEAIDITLDIE</sequence>
<reference evidence="5" key="1">
    <citation type="submission" date="2024-06" db="EMBL/GenBank/DDBJ databases">
        <authorList>
            <person name="Ryan C."/>
        </authorList>
    </citation>
    <scope>NUCLEOTIDE SEQUENCE [LARGE SCALE GENOMIC DNA]</scope>
</reference>
<gene>
    <name evidence="4" type="ORF">URODEC1_LOCUS80456</name>
</gene>
<evidence type="ECO:0000259" key="3">
    <source>
        <dbReference type="PROSITE" id="PS50144"/>
    </source>
</evidence>
<dbReference type="CDD" id="cd00121">
    <property type="entry name" value="MATH"/>
    <property type="match status" value="1"/>
</dbReference>
<dbReference type="Pfam" id="PF22486">
    <property type="entry name" value="MATH_2"/>
    <property type="match status" value="1"/>
</dbReference>
<dbReference type="InterPro" id="IPR002083">
    <property type="entry name" value="MATH/TRAF_dom"/>
</dbReference>
<accession>A0ABC9D1H3</accession>
<dbReference type="PANTHER" id="PTHR26379:SF382">
    <property type="entry name" value="OS10G0435900 PROTEIN"/>
    <property type="match status" value="1"/>
</dbReference>
<dbReference type="InterPro" id="IPR000210">
    <property type="entry name" value="BTB/POZ_dom"/>
</dbReference>
<dbReference type="PROSITE" id="PS50097">
    <property type="entry name" value="BTB"/>
    <property type="match status" value="1"/>
</dbReference>
<feature type="domain" description="BTB" evidence="2">
    <location>
        <begin position="188"/>
        <end position="251"/>
    </location>
</feature>
<dbReference type="InterPro" id="IPR011333">
    <property type="entry name" value="SKP1/BTB/POZ_sf"/>
</dbReference>
<comment type="pathway">
    <text evidence="1">Protein modification; protein ubiquitination.</text>
</comment>
<dbReference type="InterPro" id="IPR008974">
    <property type="entry name" value="TRAF-like"/>
</dbReference>
<proteinExistence type="predicted"/>
<dbReference type="Gene3D" id="3.30.710.10">
    <property type="entry name" value="Potassium Channel Kv1.1, Chain A"/>
    <property type="match status" value="1"/>
</dbReference>
<reference evidence="4 5" key="2">
    <citation type="submission" date="2024-10" db="EMBL/GenBank/DDBJ databases">
        <authorList>
            <person name="Ryan C."/>
        </authorList>
    </citation>
    <scope>NUCLEOTIDE SEQUENCE [LARGE SCALE GENOMIC DNA]</scope>
</reference>
<dbReference type="PANTHER" id="PTHR26379">
    <property type="entry name" value="BTB/POZ AND MATH DOMAIN-CONTAINING PROTEIN 1"/>
    <property type="match status" value="1"/>
</dbReference>
<protein>
    <submittedName>
        <fullName evidence="4">Uncharacterized protein</fullName>
    </submittedName>
</protein>
<dbReference type="InterPro" id="IPR045005">
    <property type="entry name" value="BPM1-6"/>
</dbReference>
<keyword evidence="5" id="KW-1185">Reference proteome</keyword>
<feature type="domain" description="MATH" evidence="3">
    <location>
        <begin position="25"/>
        <end position="157"/>
    </location>
</feature>
<evidence type="ECO:0000313" key="5">
    <source>
        <dbReference type="Proteomes" id="UP001497457"/>
    </source>
</evidence>
<evidence type="ECO:0000256" key="1">
    <source>
        <dbReference type="ARBA" id="ARBA00004906"/>
    </source>
</evidence>
<dbReference type="AlphaFoldDB" id="A0ABC9D1H3"/>
<dbReference type="SUPFAM" id="SSF54695">
    <property type="entry name" value="POZ domain"/>
    <property type="match status" value="1"/>
</dbReference>
<evidence type="ECO:0000313" key="4">
    <source>
        <dbReference type="EMBL" id="CAL5029576.1"/>
    </source>
</evidence>
<dbReference type="SMART" id="SM00225">
    <property type="entry name" value="BTB"/>
    <property type="match status" value="1"/>
</dbReference>
<organism evidence="4 5">
    <name type="scientific">Urochloa decumbens</name>
    <dbReference type="NCBI Taxonomy" id="240449"/>
    <lineage>
        <taxon>Eukaryota</taxon>
        <taxon>Viridiplantae</taxon>
        <taxon>Streptophyta</taxon>
        <taxon>Embryophyta</taxon>
        <taxon>Tracheophyta</taxon>
        <taxon>Spermatophyta</taxon>
        <taxon>Magnoliopsida</taxon>
        <taxon>Liliopsida</taxon>
        <taxon>Poales</taxon>
        <taxon>Poaceae</taxon>
        <taxon>PACMAD clade</taxon>
        <taxon>Panicoideae</taxon>
        <taxon>Panicodae</taxon>
        <taxon>Paniceae</taxon>
        <taxon>Melinidinae</taxon>
        <taxon>Urochloa</taxon>
    </lineage>
</organism>
<dbReference type="SMART" id="SM00061">
    <property type="entry name" value="MATH"/>
    <property type="match status" value="1"/>
</dbReference>
<evidence type="ECO:0000259" key="2">
    <source>
        <dbReference type="PROSITE" id="PS50097"/>
    </source>
</evidence>
<dbReference type="PROSITE" id="PS50144">
    <property type="entry name" value="MATH"/>
    <property type="match status" value="1"/>
</dbReference>